<keyword evidence="4" id="KW-0145">Chemotaxis</keyword>
<dbReference type="GO" id="GO:0000156">
    <property type="term" value="F:phosphorelay response regulator activity"/>
    <property type="evidence" value="ECO:0007669"/>
    <property type="project" value="InterPro"/>
</dbReference>
<dbReference type="EMBL" id="FPKR01000016">
    <property type="protein sequence ID" value="SFZ79385.1"/>
    <property type="molecule type" value="Genomic_DNA"/>
</dbReference>
<feature type="active site" evidence="4">
    <location>
        <position position="48"/>
    </location>
</feature>
<protein>
    <recommendedName>
        <fullName evidence="2">protein-glutamate methylesterase</fullName>
        <ecNumber evidence="2">3.1.1.61</ecNumber>
    </recommendedName>
</protein>
<evidence type="ECO:0000256" key="3">
    <source>
        <dbReference type="ARBA" id="ARBA00048267"/>
    </source>
</evidence>
<reference evidence="6 7" key="1">
    <citation type="submission" date="2016-11" db="EMBL/GenBank/DDBJ databases">
        <authorList>
            <person name="Jaros S."/>
            <person name="Januszkiewicz K."/>
            <person name="Wedrychowicz H."/>
        </authorList>
    </citation>
    <scope>NUCLEOTIDE SEQUENCE [LARGE SCALE GENOMIC DNA]</scope>
    <source>
        <strain evidence="6 7">DSM 18899</strain>
    </source>
</reference>
<name>A0A1K2HS67_9NEIS</name>
<dbReference type="GO" id="GO:0005737">
    <property type="term" value="C:cytoplasm"/>
    <property type="evidence" value="ECO:0007669"/>
    <property type="project" value="InterPro"/>
</dbReference>
<feature type="active site" evidence="4">
    <location>
        <position position="74"/>
    </location>
</feature>
<feature type="active site" evidence="4">
    <location>
        <position position="170"/>
    </location>
</feature>
<dbReference type="InterPro" id="IPR035909">
    <property type="entry name" value="CheB_C"/>
</dbReference>
<comment type="catalytic activity">
    <reaction evidence="3">
        <text>[protein]-L-glutamate 5-O-methyl ester + H2O = L-glutamyl-[protein] + methanol + H(+)</text>
        <dbReference type="Rhea" id="RHEA:23236"/>
        <dbReference type="Rhea" id="RHEA-COMP:10208"/>
        <dbReference type="Rhea" id="RHEA-COMP:10311"/>
        <dbReference type="ChEBI" id="CHEBI:15377"/>
        <dbReference type="ChEBI" id="CHEBI:15378"/>
        <dbReference type="ChEBI" id="CHEBI:17790"/>
        <dbReference type="ChEBI" id="CHEBI:29973"/>
        <dbReference type="ChEBI" id="CHEBI:82795"/>
        <dbReference type="EC" id="3.1.1.61"/>
    </reaction>
</comment>
<evidence type="ECO:0000313" key="7">
    <source>
        <dbReference type="Proteomes" id="UP000186513"/>
    </source>
</evidence>
<feature type="domain" description="CheB-type methylesterase" evidence="5">
    <location>
        <begin position="36"/>
        <end position="228"/>
    </location>
</feature>
<proteinExistence type="predicted"/>
<dbReference type="Pfam" id="PF01339">
    <property type="entry name" value="CheB_methylest"/>
    <property type="match status" value="1"/>
</dbReference>
<dbReference type="CDD" id="cd16432">
    <property type="entry name" value="CheB_Rec"/>
    <property type="match status" value="1"/>
</dbReference>
<evidence type="ECO:0000256" key="1">
    <source>
        <dbReference type="ARBA" id="ARBA00022801"/>
    </source>
</evidence>
<dbReference type="GO" id="GO:0006935">
    <property type="term" value="P:chemotaxis"/>
    <property type="evidence" value="ECO:0007669"/>
    <property type="project" value="UniProtKB-UniRule"/>
</dbReference>
<dbReference type="SUPFAM" id="SSF52738">
    <property type="entry name" value="Methylesterase CheB, C-terminal domain"/>
    <property type="match status" value="1"/>
</dbReference>
<keyword evidence="7" id="KW-1185">Reference proteome</keyword>
<evidence type="ECO:0000313" key="6">
    <source>
        <dbReference type="EMBL" id="SFZ79385.1"/>
    </source>
</evidence>
<evidence type="ECO:0000256" key="4">
    <source>
        <dbReference type="PROSITE-ProRule" id="PRU00050"/>
    </source>
</evidence>
<dbReference type="OrthoDB" id="9793421at2"/>
<dbReference type="STRING" id="1121279.SAMN02745887_03566"/>
<gene>
    <name evidence="6" type="ORF">SAMN02745887_03566</name>
</gene>
<dbReference type="InterPro" id="IPR000673">
    <property type="entry name" value="Sig_transdc_resp-reg_Me-estase"/>
</dbReference>
<dbReference type="PANTHER" id="PTHR42872:SF6">
    <property type="entry name" value="PROTEIN-GLUTAMATE METHYLESTERASE_PROTEIN-GLUTAMINE GLUTAMINASE"/>
    <property type="match status" value="1"/>
</dbReference>
<dbReference type="Proteomes" id="UP000186513">
    <property type="component" value="Unassembled WGS sequence"/>
</dbReference>
<accession>A0A1K2HS67</accession>
<dbReference type="GO" id="GO:0008984">
    <property type="term" value="F:protein-glutamate methylesterase activity"/>
    <property type="evidence" value="ECO:0007669"/>
    <property type="project" value="UniProtKB-EC"/>
</dbReference>
<dbReference type="EC" id="3.1.1.61" evidence="2"/>
<keyword evidence="1 4" id="KW-0378">Hydrolase</keyword>
<dbReference type="PROSITE" id="PS50122">
    <property type="entry name" value="CHEB"/>
    <property type="match status" value="1"/>
</dbReference>
<dbReference type="PANTHER" id="PTHR42872">
    <property type="entry name" value="PROTEIN-GLUTAMATE METHYLESTERASE/PROTEIN-GLUTAMINE GLUTAMINASE"/>
    <property type="match status" value="1"/>
</dbReference>
<dbReference type="RefSeq" id="WP_139256217.1">
    <property type="nucleotide sequence ID" value="NZ_FPKR01000016.1"/>
</dbReference>
<evidence type="ECO:0000256" key="2">
    <source>
        <dbReference type="ARBA" id="ARBA00039140"/>
    </source>
</evidence>
<dbReference type="Gene3D" id="3.40.50.180">
    <property type="entry name" value="Methylesterase CheB, C-terminal domain"/>
    <property type="match status" value="1"/>
</dbReference>
<evidence type="ECO:0000259" key="5">
    <source>
        <dbReference type="PROSITE" id="PS50122"/>
    </source>
</evidence>
<organism evidence="6 7">
    <name type="scientific">Chitinimonas taiwanensis DSM 18899</name>
    <dbReference type="NCBI Taxonomy" id="1121279"/>
    <lineage>
        <taxon>Bacteria</taxon>
        <taxon>Pseudomonadati</taxon>
        <taxon>Pseudomonadota</taxon>
        <taxon>Betaproteobacteria</taxon>
        <taxon>Neisseriales</taxon>
        <taxon>Chitinibacteraceae</taxon>
        <taxon>Chitinimonas</taxon>
    </lineage>
</organism>
<sequence>MSSPTSPKAPRVAAPMDIPPSLSADVVLAASAGLARGPAEPLIIVGASTGGTEALKHFLLPMPANAPPILIAQHMPELFTAPFAARLDSLCRVRVKEAEHQELLRAGHVYIAPGHSHLMLGLLGGRYVCELSRAQPVNRHRPSVDVLFRSAANNAGRHAIGVILTGMGRDGAAGLLEMKRAGARTFAQDEASCVVFGMPKEAIALGGVDEVLPLDELPGRVLACLRGAPPKSAEPI</sequence>
<dbReference type="AlphaFoldDB" id="A0A1K2HS67"/>